<evidence type="ECO:0000313" key="2">
    <source>
        <dbReference type="EMBL" id="THD83617.1"/>
    </source>
</evidence>
<dbReference type="EMBL" id="SSND01000002">
    <property type="protein sequence ID" value="THD83617.1"/>
    <property type="molecule type" value="Genomic_DNA"/>
</dbReference>
<proteinExistence type="predicted"/>
<organism evidence="2 3">
    <name type="scientific">Aliigemmobacter aestuarii</name>
    <dbReference type="NCBI Taxonomy" id="1445661"/>
    <lineage>
        <taxon>Bacteria</taxon>
        <taxon>Pseudomonadati</taxon>
        <taxon>Pseudomonadota</taxon>
        <taxon>Alphaproteobacteria</taxon>
        <taxon>Rhodobacterales</taxon>
        <taxon>Paracoccaceae</taxon>
        <taxon>Aliigemmobacter</taxon>
    </lineage>
</organism>
<dbReference type="OrthoDB" id="7869559at2"/>
<keyword evidence="1" id="KW-0812">Transmembrane</keyword>
<evidence type="ECO:0000313" key="3">
    <source>
        <dbReference type="Proteomes" id="UP000309450"/>
    </source>
</evidence>
<evidence type="ECO:0000256" key="1">
    <source>
        <dbReference type="SAM" id="Phobius"/>
    </source>
</evidence>
<protein>
    <submittedName>
        <fullName evidence="2">Uncharacterized protein</fullName>
    </submittedName>
</protein>
<dbReference type="Proteomes" id="UP000309450">
    <property type="component" value="Unassembled WGS sequence"/>
</dbReference>
<dbReference type="AlphaFoldDB" id="A0A4S3MMX9"/>
<name>A0A4S3MMX9_9RHOB</name>
<keyword evidence="3" id="KW-1185">Reference proteome</keyword>
<keyword evidence="1" id="KW-0472">Membrane</keyword>
<gene>
    <name evidence="2" type="ORF">E7811_10085</name>
</gene>
<sequence>MKKFCAIACTLGFSAFWVFGGLAVISLVQGHPVSALVLVLCGLGLAVGIVMRRRVVQMTQDVPVGRRVAKQETAAA</sequence>
<comment type="caution">
    <text evidence="2">The sequence shown here is derived from an EMBL/GenBank/DDBJ whole genome shotgun (WGS) entry which is preliminary data.</text>
</comment>
<accession>A0A4S3MMX9</accession>
<keyword evidence="1" id="KW-1133">Transmembrane helix</keyword>
<reference evidence="2 3" key="1">
    <citation type="submission" date="2019-04" db="EMBL/GenBank/DDBJ databases">
        <title>Draft genome sequence of Gemmobacter aestuarii sp. nov.</title>
        <authorList>
            <person name="Hameed A."/>
            <person name="Lin S.-Y."/>
            <person name="Shahina M."/>
            <person name="Lai W.-A."/>
            <person name="Young C.-C."/>
        </authorList>
    </citation>
    <scope>NUCLEOTIDE SEQUENCE [LARGE SCALE GENOMIC DNA]</scope>
    <source>
        <strain evidence="2 3">CC-PW-75</strain>
    </source>
</reference>
<dbReference type="RefSeq" id="WP_136394511.1">
    <property type="nucleotide sequence ID" value="NZ_SSND01000002.1"/>
</dbReference>
<feature type="transmembrane region" description="Helical" evidence="1">
    <location>
        <begin position="33"/>
        <end position="51"/>
    </location>
</feature>